<reference evidence="1 2" key="1">
    <citation type="submission" date="2024-06" db="EMBL/GenBank/DDBJ databases">
        <title>Sorghum-associated microbial communities from plants grown in Nebraska, USA.</title>
        <authorList>
            <person name="Schachtman D."/>
        </authorList>
    </citation>
    <scope>NUCLEOTIDE SEQUENCE [LARGE SCALE GENOMIC DNA]</scope>
    <source>
        <strain evidence="1 2">2709</strain>
    </source>
</reference>
<accession>A0ABV2Q3G9</accession>
<protein>
    <submittedName>
        <fullName evidence="1">Uncharacterized protein</fullName>
    </submittedName>
</protein>
<dbReference type="EMBL" id="JBEPSH010000001">
    <property type="protein sequence ID" value="MET4575576.1"/>
    <property type="molecule type" value="Genomic_DNA"/>
</dbReference>
<evidence type="ECO:0000313" key="1">
    <source>
        <dbReference type="EMBL" id="MET4575576.1"/>
    </source>
</evidence>
<comment type="caution">
    <text evidence="1">The sequence shown here is derived from an EMBL/GenBank/DDBJ whole genome shotgun (WGS) entry which is preliminary data.</text>
</comment>
<dbReference type="Proteomes" id="UP001549320">
    <property type="component" value="Unassembled WGS sequence"/>
</dbReference>
<evidence type="ECO:0000313" key="2">
    <source>
        <dbReference type="Proteomes" id="UP001549320"/>
    </source>
</evidence>
<name>A0ABV2Q3G9_9BURK</name>
<proteinExistence type="predicted"/>
<organism evidence="1 2">
    <name type="scientific">Ottowia thiooxydans</name>
    <dbReference type="NCBI Taxonomy" id="219182"/>
    <lineage>
        <taxon>Bacteria</taxon>
        <taxon>Pseudomonadati</taxon>
        <taxon>Pseudomonadota</taxon>
        <taxon>Betaproteobacteria</taxon>
        <taxon>Burkholderiales</taxon>
        <taxon>Comamonadaceae</taxon>
        <taxon>Ottowia</taxon>
    </lineage>
</organism>
<sequence length="52" mass="5756">MLQRNRACPERDKPEGQEIYGKQAICGLKKIGSGALHALQTSRTNNKVMNLS</sequence>
<gene>
    <name evidence="1" type="ORF">ABIE13_000673</name>
</gene>
<keyword evidence="2" id="KW-1185">Reference proteome</keyword>